<evidence type="ECO:0000256" key="1">
    <source>
        <dbReference type="SAM" id="MobiDB-lite"/>
    </source>
</evidence>
<dbReference type="AlphaFoldDB" id="A0AAV7H8L6"/>
<sequence>MGDQFPASRTKFEITLKIMVIVAPIASSMQSSTSTIQKHPILAPQKNDASSNPSWRPLIPSEKDNAAMSRRPHVKETSFRYLSSYSSSIRSTSYLSSTSMSSSFSPSFR</sequence>
<organism evidence="2 3">
    <name type="scientific">Dendrobium chrysotoxum</name>
    <name type="common">Orchid</name>
    <dbReference type="NCBI Taxonomy" id="161865"/>
    <lineage>
        <taxon>Eukaryota</taxon>
        <taxon>Viridiplantae</taxon>
        <taxon>Streptophyta</taxon>
        <taxon>Embryophyta</taxon>
        <taxon>Tracheophyta</taxon>
        <taxon>Spermatophyta</taxon>
        <taxon>Magnoliopsida</taxon>
        <taxon>Liliopsida</taxon>
        <taxon>Asparagales</taxon>
        <taxon>Orchidaceae</taxon>
        <taxon>Epidendroideae</taxon>
        <taxon>Malaxideae</taxon>
        <taxon>Dendrobiinae</taxon>
        <taxon>Dendrobium</taxon>
    </lineage>
</organism>
<name>A0AAV7H8L6_DENCH</name>
<reference evidence="2 3" key="1">
    <citation type="journal article" date="2021" name="Hortic Res">
        <title>Chromosome-scale assembly of the Dendrobium chrysotoxum genome enhances the understanding of orchid evolution.</title>
        <authorList>
            <person name="Zhang Y."/>
            <person name="Zhang G.Q."/>
            <person name="Zhang D."/>
            <person name="Liu X.D."/>
            <person name="Xu X.Y."/>
            <person name="Sun W.H."/>
            <person name="Yu X."/>
            <person name="Zhu X."/>
            <person name="Wang Z.W."/>
            <person name="Zhao X."/>
            <person name="Zhong W.Y."/>
            <person name="Chen H."/>
            <person name="Yin W.L."/>
            <person name="Huang T."/>
            <person name="Niu S.C."/>
            <person name="Liu Z.J."/>
        </authorList>
    </citation>
    <scope>NUCLEOTIDE SEQUENCE [LARGE SCALE GENOMIC DNA]</scope>
    <source>
        <strain evidence="2">Lindl</strain>
    </source>
</reference>
<dbReference type="Proteomes" id="UP000775213">
    <property type="component" value="Unassembled WGS sequence"/>
</dbReference>
<comment type="caution">
    <text evidence="2">The sequence shown here is derived from an EMBL/GenBank/DDBJ whole genome shotgun (WGS) entry which is preliminary data.</text>
</comment>
<evidence type="ECO:0000313" key="2">
    <source>
        <dbReference type="EMBL" id="KAH0463818.1"/>
    </source>
</evidence>
<protein>
    <submittedName>
        <fullName evidence="2">Uncharacterized protein</fullName>
    </submittedName>
</protein>
<accession>A0AAV7H8L6</accession>
<evidence type="ECO:0000313" key="3">
    <source>
        <dbReference type="Proteomes" id="UP000775213"/>
    </source>
</evidence>
<gene>
    <name evidence="2" type="ORF">IEQ34_006604</name>
</gene>
<feature type="region of interest" description="Disordered" evidence="1">
    <location>
        <begin position="33"/>
        <end position="73"/>
    </location>
</feature>
<proteinExistence type="predicted"/>
<dbReference type="EMBL" id="JAGFBR010000007">
    <property type="protein sequence ID" value="KAH0463818.1"/>
    <property type="molecule type" value="Genomic_DNA"/>
</dbReference>
<keyword evidence="3" id="KW-1185">Reference proteome</keyword>
<feature type="region of interest" description="Disordered" evidence="1">
    <location>
        <begin position="88"/>
        <end position="109"/>
    </location>
</feature>